<evidence type="ECO:0000313" key="3">
    <source>
        <dbReference type="EMBL" id="GAX01706.1"/>
    </source>
</evidence>
<dbReference type="GO" id="GO:0016831">
    <property type="term" value="F:carboxy-lyase activity"/>
    <property type="evidence" value="ECO:0007669"/>
    <property type="project" value="InterPro"/>
</dbReference>
<reference evidence="3 4" key="1">
    <citation type="submission" date="2015-11" db="EMBL/GenBank/DDBJ databases">
        <title>Draft genome sequences of new species of the genus Lactobacillus isolated from orchardgrass silage.</title>
        <authorList>
            <person name="Tohno M."/>
            <person name="Tanizawa Y."/>
            <person name="Arita M."/>
        </authorList>
    </citation>
    <scope>NUCLEOTIDE SEQUENCE [LARGE SCALE GENOMIC DNA]</scope>
    <source>
        <strain evidence="3 4">IWT126</strain>
    </source>
</reference>
<dbReference type="InterPro" id="IPR032465">
    <property type="entry name" value="ACMSD"/>
</dbReference>
<dbReference type="Gene3D" id="3.20.20.140">
    <property type="entry name" value="Metal-dependent hydrolases"/>
    <property type="match status" value="1"/>
</dbReference>
<dbReference type="GO" id="GO:0016787">
    <property type="term" value="F:hydrolase activity"/>
    <property type="evidence" value="ECO:0007669"/>
    <property type="project" value="InterPro"/>
</dbReference>
<dbReference type="AlphaFoldDB" id="A0A1Z5IJ36"/>
<name>A0A1Z5IJ36_9LACO</name>
<keyword evidence="1" id="KW-0456">Lyase</keyword>
<accession>A0A1Z5IJ36</accession>
<dbReference type="GO" id="GO:0019748">
    <property type="term" value="P:secondary metabolic process"/>
    <property type="evidence" value="ECO:0007669"/>
    <property type="project" value="TreeGrafter"/>
</dbReference>
<feature type="domain" description="Amidohydrolase-related" evidence="2">
    <location>
        <begin position="58"/>
        <end position="341"/>
    </location>
</feature>
<dbReference type="RefSeq" id="WP_089136930.1">
    <property type="nucleotide sequence ID" value="NZ_BCMG01000009.1"/>
</dbReference>
<dbReference type="Proteomes" id="UP000198402">
    <property type="component" value="Unassembled WGS sequence"/>
</dbReference>
<dbReference type="STRING" id="1302250.GCA_001313225_02318"/>
<evidence type="ECO:0000259" key="2">
    <source>
        <dbReference type="Pfam" id="PF04909"/>
    </source>
</evidence>
<proteinExistence type="predicted"/>
<dbReference type="SUPFAM" id="SSF51556">
    <property type="entry name" value="Metallo-dependent hydrolases"/>
    <property type="match status" value="1"/>
</dbReference>
<organism evidence="3 4">
    <name type="scientific">Secundilactobacillus silagei JCM 19001</name>
    <dbReference type="NCBI Taxonomy" id="1302250"/>
    <lineage>
        <taxon>Bacteria</taxon>
        <taxon>Bacillati</taxon>
        <taxon>Bacillota</taxon>
        <taxon>Bacilli</taxon>
        <taxon>Lactobacillales</taxon>
        <taxon>Lactobacillaceae</taxon>
        <taxon>Secundilactobacillus</taxon>
    </lineage>
</organism>
<keyword evidence="4" id="KW-1185">Reference proteome</keyword>
<dbReference type="EMBL" id="BCMG01000009">
    <property type="protein sequence ID" value="GAX01706.1"/>
    <property type="molecule type" value="Genomic_DNA"/>
</dbReference>
<dbReference type="InterPro" id="IPR006680">
    <property type="entry name" value="Amidohydro-rel"/>
</dbReference>
<dbReference type="GO" id="GO:0005829">
    <property type="term" value="C:cytosol"/>
    <property type="evidence" value="ECO:0007669"/>
    <property type="project" value="TreeGrafter"/>
</dbReference>
<dbReference type="PANTHER" id="PTHR21240">
    <property type="entry name" value="2-AMINO-3-CARBOXYLMUCONATE-6-SEMIALDEHYDE DECARBOXYLASE"/>
    <property type="match status" value="1"/>
</dbReference>
<evidence type="ECO:0000256" key="1">
    <source>
        <dbReference type="ARBA" id="ARBA00023239"/>
    </source>
</evidence>
<comment type="caution">
    <text evidence="3">The sequence shown here is derived from an EMBL/GenBank/DDBJ whole genome shotgun (WGS) entry which is preliminary data.</text>
</comment>
<protein>
    <submittedName>
        <fullName evidence="3">4-oxalomesaconate hydratase</fullName>
    </submittedName>
</protein>
<evidence type="ECO:0000313" key="4">
    <source>
        <dbReference type="Proteomes" id="UP000198402"/>
    </source>
</evidence>
<sequence>MKLITTEEHISTDFAHKAINDYLKTVPADPKEMQKFGKSFAEGLVAYAVDPAVMSDIDEKRLKYMDDNGIDMQILSYGDASTNPDMLPSDQSIALSQKINDTIAAAVKRHPDRYLGFATLPVSDPEAAAKELQRAVEELDLKGALILGTAKNNEFLDAPKFMPIFEMAAKLDVPLYIHPSMPSKTIRDNYYSGMNPIGFNAIMSTPGWGWHMEAGLHVTRLILSGLFDKLPNLKLISGHWGEFVPYFLERLDEATTPVIGNPLKHPVSYYYKKNVYVTPSGMFTWPQMQLVLTEMGTDHVIWAQDYPYVTGNAADFLSDTPISETDKEKIAHGNIERLLKLNK</sequence>
<dbReference type="OrthoDB" id="9777673at2"/>
<gene>
    <name evidence="3" type="ORF">IWT126_01749</name>
</gene>
<dbReference type="Pfam" id="PF04909">
    <property type="entry name" value="Amidohydro_2"/>
    <property type="match status" value="1"/>
</dbReference>
<dbReference type="PANTHER" id="PTHR21240:SF30">
    <property type="entry name" value="AMIDOHYDROLASE-RELATED DOMAIN-CONTAINING PROTEIN-RELATED"/>
    <property type="match status" value="1"/>
</dbReference>
<dbReference type="InterPro" id="IPR032466">
    <property type="entry name" value="Metal_Hydrolase"/>
</dbReference>